<name>A0A9W6BYT2_9CHLO</name>
<dbReference type="SUPFAM" id="SSF140860">
    <property type="entry name" value="Pseudo ankyrin repeat-like"/>
    <property type="match status" value="1"/>
</dbReference>
<sequence length="621" mass="65889">MDDKDENQETAPHEGLTFDLVLRLGSFLPAAELVCTLRLLNKAAAKSIKNNFTLRLSQPVPHHAFVRRWGSDAGMRDLTLQLRRRLLILTARSGSLANLQVAAKAAGCLLVREVFDAAAAAGHTDVCEWLLEQDCPHGPETVAAAAAGGHLTLVRWLLQLLHRQLASPGAAAAAAAAGQEAAWVAACSAGQRALCAGLLADGIPPSAKAPLAAARSGHVGLVHWLLALAQLTGSAIARVGKRELLRNAAFGCDLPSLQRLLRCAQRLARCSPNGGEPLRDPPQADRALGEALCSPTPDWHAKLQWLASEEAEAPERAGAAGREPRRAALDPTMMGELLKRRGSWRQRLDLAWHHRCGVSSGEVALAAIASCNLPVLWHQLQQSLWAPRSKDMQQVAWRGDLALLKVLLGMGGRLSWEVVEAAARGGRLEVLRWLAEAAEAERHGGAAAFQEALVTVGRGGLLAHAARSGSLELVEWLVARGCCPEEAEEALEEAAESGCVALLERLAAGGCPMGSTGEAYVRAGRNGDFATLNCLRRLGCPWGPLGTTFRAAIESGCGVAVLTWLVSEGCCPVDWQAAARQARDRALARRDAESWRVVAWVEGQSGAAAASAQFPASAAEI</sequence>
<proteinExistence type="predicted"/>
<organism evidence="1 2">
    <name type="scientific">Pleodorina starrii</name>
    <dbReference type="NCBI Taxonomy" id="330485"/>
    <lineage>
        <taxon>Eukaryota</taxon>
        <taxon>Viridiplantae</taxon>
        <taxon>Chlorophyta</taxon>
        <taxon>core chlorophytes</taxon>
        <taxon>Chlorophyceae</taxon>
        <taxon>CS clade</taxon>
        <taxon>Chlamydomonadales</taxon>
        <taxon>Volvocaceae</taxon>
        <taxon>Pleodorina</taxon>
    </lineage>
</organism>
<dbReference type="GO" id="GO:0071944">
    <property type="term" value="C:cell periphery"/>
    <property type="evidence" value="ECO:0007669"/>
    <property type="project" value="TreeGrafter"/>
</dbReference>
<dbReference type="GO" id="GO:0005783">
    <property type="term" value="C:endoplasmic reticulum"/>
    <property type="evidence" value="ECO:0007669"/>
    <property type="project" value="TreeGrafter"/>
</dbReference>
<dbReference type="PANTHER" id="PTHR12393:SF6">
    <property type="entry name" value="SPHINGOMYELIN PHOSPHODIESTERASE 2"/>
    <property type="match status" value="1"/>
</dbReference>
<evidence type="ECO:0008006" key="3">
    <source>
        <dbReference type="Google" id="ProtNLM"/>
    </source>
</evidence>
<dbReference type="Gene3D" id="1.25.40.20">
    <property type="entry name" value="Ankyrin repeat-containing domain"/>
    <property type="match status" value="2"/>
</dbReference>
<dbReference type="GO" id="GO:0004620">
    <property type="term" value="F:phospholipase activity"/>
    <property type="evidence" value="ECO:0007669"/>
    <property type="project" value="TreeGrafter"/>
</dbReference>
<protein>
    <recommendedName>
        <fullName evidence="3">Ankyrin repeat domain-containing protein</fullName>
    </recommendedName>
</protein>
<dbReference type="GO" id="GO:0016020">
    <property type="term" value="C:membrane"/>
    <property type="evidence" value="ECO:0007669"/>
    <property type="project" value="TreeGrafter"/>
</dbReference>
<dbReference type="Proteomes" id="UP001165080">
    <property type="component" value="Unassembled WGS sequence"/>
</dbReference>
<evidence type="ECO:0000313" key="1">
    <source>
        <dbReference type="EMBL" id="GLC61046.1"/>
    </source>
</evidence>
<dbReference type="GO" id="GO:0030149">
    <property type="term" value="P:sphingolipid catabolic process"/>
    <property type="evidence" value="ECO:0007669"/>
    <property type="project" value="TreeGrafter"/>
</dbReference>
<dbReference type="InterPro" id="IPR036770">
    <property type="entry name" value="Ankyrin_rpt-contain_sf"/>
</dbReference>
<keyword evidence="2" id="KW-1185">Reference proteome</keyword>
<gene>
    <name evidence="1" type="primary">PLEST011699</name>
    <name evidence="1" type="ORF">PLESTB_001710100</name>
</gene>
<comment type="caution">
    <text evidence="1">The sequence shown here is derived from an EMBL/GenBank/DDBJ whole genome shotgun (WGS) entry which is preliminary data.</text>
</comment>
<dbReference type="GO" id="GO:0046513">
    <property type="term" value="P:ceramide biosynthetic process"/>
    <property type="evidence" value="ECO:0007669"/>
    <property type="project" value="TreeGrafter"/>
</dbReference>
<dbReference type="AlphaFoldDB" id="A0A9W6BYT2"/>
<accession>A0A9W6BYT2</accession>
<dbReference type="EMBL" id="BRXU01000041">
    <property type="protein sequence ID" value="GLC61046.1"/>
    <property type="molecule type" value="Genomic_DNA"/>
</dbReference>
<reference evidence="1 2" key="1">
    <citation type="journal article" date="2023" name="Commun. Biol.">
        <title>Reorganization of the ancestral sex-determining regions during the evolution of trioecy in Pleodorina starrii.</title>
        <authorList>
            <person name="Takahashi K."/>
            <person name="Suzuki S."/>
            <person name="Kawai-Toyooka H."/>
            <person name="Yamamoto K."/>
            <person name="Hamaji T."/>
            <person name="Ootsuki R."/>
            <person name="Yamaguchi H."/>
            <person name="Kawachi M."/>
            <person name="Higashiyama T."/>
            <person name="Nozaki H."/>
        </authorList>
    </citation>
    <scope>NUCLEOTIDE SEQUENCE [LARGE SCALE GENOMIC DNA]</scope>
    <source>
        <strain evidence="1 2">NIES-4479</strain>
    </source>
</reference>
<evidence type="ECO:0000313" key="2">
    <source>
        <dbReference type="Proteomes" id="UP001165080"/>
    </source>
</evidence>
<dbReference type="PANTHER" id="PTHR12393">
    <property type="entry name" value="SPHINGOMYELIN PHOSPHODIESTERASE RELATED"/>
    <property type="match status" value="1"/>
</dbReference>